<dbReference type="InterPro" id="IPR005522">
    <property type="entry name" value="IPK"/>
</dbReference>
<sequence length="369" mass="41583">AANGSNEAANHCDISYKKASSNSSKIGKSSCKTRWKQLTKVAFNKQKPKENGTSRALNGCSGQVATDDGSLLQLLALKSLELTAPASDAVLRNRTANWLQLSGHEGAFAPAAPGTIWKKRGCDDNEVRVYKALMSDIMCDMVPRFFGDIDFNGEHFIEMQDLLHGFTNPSIMDIKMGTRTFLESEVNNCKARNDLYEKMIKIDASAATPEEHELKAITKLRYMTFRENRSSSSNLGFRIEGFKIFGKEPVNDMQFVKSREDVLENLKHFLCTSKETKQQLIKKLKKLKENFVRSEFFKTHEVIGSSLLIIYDSRKVGVWMIDFAKTVPLPNGLKIDHFSQWSLGNHEDGYLFGLSNLINLLQDVLNNHD</sequence>
<organism evidence="5 6">
    <name type="scientific">Leptotrombidium deliense</name>
    <dbReference type="NCBI Taxonomy" id="299467"/>
    <lineage>
        <taxon>Eukaryota</taxon>
        <taxon>Metazoa</taxon>
        <taxon>Ecdysozoa</taxon>
        <taxon>Arthropoda</taxon>
        <taxon>Chelicerata</taxon>
        <taxon>Arachnida</taxon>
        <taxon>Acari</taxon>
        <taxon>Acariformes</taxon>
        <taxon>Trombidiformes</taxon>
        <taxon>Prostigmata</taxon>
        <taxon>Anystina</taxon>
        <taxon>Parasitengona</taxon>
        <taxon>Trombiculoidea</taxon>
        <taxon>Trombiculidae</taxon>
        <taxon>Leptotrombidium</taxon>
    </lineage>
</organism>
<name>A0A443SLA6_9ACAR</name>
<dbReference type="GO" id="GO:0032958">
    <property type="term" value="P:inositol phosphate biosynthetic process"/>
    <property type="evidence" value="ECO:0007669"/>
    <property type="project" value="InterPro"/>
</dbReference>
<evidence type="ECO:0000256" key="3">
    <source>
        <dbReference type="ARBA" id="ARBA00022777"/>
    </source>
</evidence>
<protein>
    <recommendedName>
        <fullName evidence="4">Kinase</fullName>
        <ecNumber evidence="4">2.7.-.-</ecNumber>
    </recommendedName>
</protein>
<dbReference type="GO" id="GO:0005634">
    <property type="term" value="C:nucleus"/>
    <property type="evidence" value="ECO:0007669"/>
    <property type="project" value="TreeGrafter"/>
</dbReference>
<reference evidence="5 6" key="1">
    <citation type="journal article" date="2018" name="Gigascience">
        <title>Genomes of trombidid mites reveal novel predicted allergens and laterally-transferred genes associated with secondary metabolism.</title>
        <authorList>
            <person name="Dong X."/>
            <person name="Chaisiri K."/>
            <person name="Xia D."/>
            <person name="Armstrong S.D."/>
            <person name="Fang Y."/>
            <person name="Donnelly M.J."/>
            <person name="Kadowaki T."/>
            <person name="McGarry J.W."/>
            <person name="Darby A.C."/>
            <person name="Makepeace B.L."/>
        </authorList>
    </citation>
    <scope>NUCLEOTIDE SEQUENCE [LARGE SCALE GENOMIC DNA]</scope>
    <source>
        <strain evidence="5">UoL-UT</strain>
    </source>
</reference>
<dbReference type="InterPro" id="IPR038286">
    <property type="entry name" value="IPK_sf"/>
</dbReference>
<dbReference type="PANTHER" id="PTHR12400:SF26">
    <property type="entry name" value="KINASE"/>
    <property type="match status" value="1"/>
</dbReference>
<keyword evidence="3 4" id="KW-0418">Kinase</keyword>
<evidence type="ECO:0000313" key="5">
    <source>
        <dbReference type="EMBL" id="RWS28307.1"/>
    </source>
</evidence>
<dbReference type="EC" id="2.7.-.-" evidence="4"/>
<dbReference type="SUPFAM" id="SSF56104">
    <property type="entry name" value="SAICAR synthase-like"/>
    <property type="match status" value="1"/>
</dbReference>
<gene>
    <name evidence="5" type="ORF">B4U80_03826</name>
</gene>
<dbReference type="VEuPathDB" id="VectorBase:LDEU003732"/>
<accession>A0A443SLA6</accession>
<dbReference type="OrthoDB" id="338650at2759"/>
<evidence type="ECO:0000256" key="4">
    <source>
        <dbReference type="RuleBase" id="RU363090"/>
    </source>
</evidence>
<proteinExistence type="inferred from homology"/>
<dbReference type="STRING" id="299467.A0A443SLA6"/>
<comment type="similarity">
    <text evidence="1 4">Belongs to the inositol phosphokinase (IPK) family.</text>
</comment>
<dbReference type="GO" id="GO:0046854">
    <property type="term" value="P:phosphatidylinositol phosphate biosynthetic process"/>
    <property type="evidence" value="ECO:0007669"/>
    <property type="project" value="TreeGrafter"/>
</dbReference>
<dbReference type="EMBL" id="NCKV01001458">
    <property type="protein sequence ID" value="RWS28307.1"/>
    <property type="molecule type" value="Genomic_DNA"/>
</dbReference>
<evidence type="ECO:0000313" key="6">
    <source>
        <dbReference type="Proteomes" id="UP000288716"/>
    </source>
</evidence>
<dbReference type="PANTHER" id="PTHR12400">
    <property type="entry name" value="INOSITOL POLYPHOSPHATE KINASE"/>
    <property type="match status" value="1"/>
</dbReference>
<keyword evidence="2 4" id="KW-0808">Transferase</keyword>
<comment type="caution">
    <text evidence="5">The sequence shown here is derived from an EMBL/GenBank/DDBJ whole genome shotgun (WGS) entry which is preliminary data.</text>
</comment>
<keyword evidence="6" id="KW-1185">Reference proteome</keyword>
<dbReference type="AlphaFoldDB" id="A0A443SLA6"/>
<dbReference type="GO" id="GO:0000828">
    <property type="term" value="F:inositol hexakisphosphate kinase activity"/>
    <property type="evidence" value="ECO:0007669"/>
    <property type="project" value="TreeGrafter"/>
</dbReference>
<feature type="non-terminal residue" evidence="5">
    <location>
        <position position="1"/>
    </location>
</feature>
<dbReference type="GO" id="GO:0005737">
    <property type="term" value="C:cytoplasm"/>
    <property type="evidence" value="ECO:0007669"/>
    <property type="project" value="TreeGrafter"/>
</dbReference>
<evidence type="ECO:0000256" key="2">
    <source>
        <dbReference type="ARBA" id="ARBA00022679"/>
    </source>
</evidence>
<evidence type="ECO:0000256" key="1">
    <source>
        <dbReference type="ARBA" id="ARBA00007374"/>
    </source>
</evidence>
<dbReference type="Pfam" id="PF03770">
    <property type="entry name" value="IPK"/>
    <property type="match status" value="1"/>
</dbReference>
<dbReference type="Gene3D" id="3.30.470.160">
    <property type="entry name" value="Inositol polyphosphate kinase"/>
    <property type="match status" value="1"/>
</dbReference>
<dbReference type="Proteomes" id="UP000288716">
    <property type="component" value="Unassembled WGS sequence"/>
</dbReference>